<feature type="transmembrane region" description="Helical" evidence="5">
    <location>
        <begin position="152"/>
        <end position="176"/>
    </location>
</feature>
<feature type="transmembrane region" description="Helical" evidence="5">
    <location>
        <begin position="108"/>
        <end position="132"/>
    </location>
</feature>
<keyword evidence="4 5" id="KW-0472">Membrane</keyword>
<dbReference type="KEGG" id="pmar:B0X71_16570"/>
<feature type="transmembrane region" description="Helical" evidence="5">
    <location>
        <begin position="188"/>
        <end position="212"/>
    </location>
</feature>
<organism evidence="7 8">
    <name type="scientific">Planococcus lenghuensis</name>
    <dbReference type="NCBI Taxonomy" id="2213202"/>
    <lineage>
        <taxon>Bacteria</taxon>
        <taxon>Bacillati</taxon>
        <taxon>Bacillota</taxon>
        <taxon>Bacilli</taxon>
        <taxon>Bacillales</taxon>
        <taxon>Caryophanaceae</taxon>
        <taxon>Planococcus</taxon>
    </lineage>
</organism>
<evidence type="ECO:0000256" key="3">
    <source>
        <dbReference type="ARBA" id="ARBA00022989"/>
    </source>
</evidence>
<keyword evidence="3 5" id="KW-1133">Transmembrane helix</keyword>
<evidence type="ECO:0000256" key="5">
    <source>
        <dbReference type="SAM" id="Phobius"/>
    </source>
</evidence>
<dbReference type="Pfam" id="PF04893">
    <property type="entry name" value="Yip1"/>
    <property type="match status" value="1"/>
</dbReference>
<reference evidence="7 8" key="1">
    <citation type="submission" date="2017-02" db="EMBL/GenBank/DDBJ databases">
        <title>The complete genomic sequence of a novel cold adapted crude oil-degrading bacterium Planococcus qaidamina Y42.</title>
        <authorList>
            <person name="Yang R."/>
        </authorList>
    </citation>
    <scope>NUCLEOTIDE SEQUENCE [LARGE SCALE GENOMIC DNA]</scope>
    <source>
        <strain evidence="7 8">Y42</strain>
    </source>
</reference>
<keyword evidence="2 5" id="KW-0812">Transmembrane</keyword>
<evidence type="ECO:0000259" key="6">
    <source>
        <dbReference type="Pfam" id="PF04893"/>
    </source>
</evidence>
<proteinExistence type="predicted"/>
<evidence type="ECO:0000256" key="2">
    <source>
        <dbReference type="ARBA" id="ARBA00022692"/>
    </source>
</evidence>
<dbReference type="EMBL" id="CP019640">
    <property type="protein sequence ID" value="AQQ54557.1"/>
    <property type="molecule type" value="Genomic_DNA"/>
</dbReference>
<feature type="domain" description="Yip1" evidence="6">
    <location>
        <begin position="19"/>
        <end position="204"/>
    </location>
</feature>
<evidence type="ECO:0000313" key="8">
    <source>
        <dbReference type="Proteomes" id="UP000188184"/>
    </source>
</evidence>
<dbReference type="InterPro" id="IPR006977">
    <property type="entry name" value="Yip1_dom"/>
</dbReference>
<evidence type="ECO:0000256" key="4">
    <source>
        <dbReference type="ARBA" id="ARBA00023136"/>
    </source>
</evidence>
<feature type="transmembrane region" description="Helical" evidence="5">
    <location>
        <begin position="38"/>
        <end position="57"/>
    </location>
</feature>
<evidence type="ECO:0000256" key="1">
    <source>
        <dbReference type="ARBA" id="ARBA00004141"/>
    </source>
</evidence>
<dbReference type="GO" id="GO:0016020">
    <property type="term" value="C:membrane"/>
    <property type="evidence" value="ECO:0007669"/>
    <property type="project" value="UniProtKB-SubCell"/>
</dbReference>
<name>A0A1Q2L3B8_9BACL</name>
<protein>
    <recommendedName>
        <fullName evidence="6">Yip1 domain-containing protein</fullName>
    </recommendedName>
</protein>
<keyword evidence="8" id="KW-1185">Reference proteome</keyword>
<sequence length="218" mass="24080">MRNMEETKYHDDLNPFTAIWLRPREITRYVIEEKSSGYIWLLIALTGIAASLGNMSAPGTGESIPGWGAIILAIIFGPVAGIIGAAFAAGVFLWIGKLFQGTGTYSELFRAVAAAGIPQIWLLPLLFIWMLLSPETFFWQVGYEPLSGGQNIFWMITFLISAVVGIWGFVIQCLGVAEAHRFSGWKGFFTVLLPLVLFVLFIILIFILLIGMSGFSSY</sequence>
<dbReference type="AlphaFoldDB" id="A0A1Q2L3B8"/>
<evidence type="ECO:0000313" key="7">
    <source>
        <dbReference type="EMBL" id="AQQ54557.1"/>
    </source>
</evidence>
<comment type="subcellular location">
    <subcellularLocation>
        <location evidence="1">Membrane</location>
        <topology evidence="1">Multi-pass membrane protein</topology>
    </subcellularLocation>
</comment>
<feature type="transmembrane region" description="Helical" evidence="5">
    <location>
        <begin position="69"/>
        <end position="96"/>
    </location>
</feature>
<accession>A0A1Q2L3B8</accession>
<gene>
    <name evidence="7" type="ORF">B0X71_16570</name>
</gene>
<dbReference type="Proteomes" id="UP000188184">
    <property type="component" value="Chromosome"/>
</dbReference>